<dbReference type="PROSITE" id="PS00439">
    <property type="entry name" value="ACYLTRANSF_C_1"/>
    <property type="match status" value="1"/>
</dbReference>
<dbReference type="GO" id="GO:0016746">
    <property type="term" value="F:acyltransferase activity"/>
    <property type="evidence" value="ECO:0007669"/>
    <property type="project" value="UniProtKB-KW"/>
</dbReference>
<dbReference type="InterPro" id="IPR039551">
    <property type="entry name" value="Cho/carn_acyl_trans"/>
</dbReference>
<dbReference type="STRING" id="139420.A0A371DFB4"/>
<gene>
    <name evidence="6" type="ORF">OH76DRAFT_1401509</name>
</gene>
<organism evidence="6 7">
    <name type="scientific">Lentinus brumalis</name>
    <dbReference type="NCBI Taxonomy" id="2498619"/>
    <lineage>
        <taxon>Eukaryota</taxon>
        <taxon>Fungi</taxon>
        <taxon>Dikarya</taxon>
        <taxon>Basidiomycota</taxon>
        <taxon>Agaricomycotina</taxon>
        <taxon>Agaricomycetes</taxon>
        <taxon>Polyporales</taxon>
        <taxon>Polyporaceae</taxon>
        <taxon>Lentinus</taxon>
    </lineage>
</organism>
<dbReference type="SUPFAM" id="SSF52777">
    <property type="entry name" value="CoA-dependent acyltransferases"/>
    <property type="match status" value="2"/>
</dbReference>
<evidence type="ECO:0000256" key="4">
    <source>
        <dbReference type="PIRSR" id="PIRSR600542-1"/>
    </source>
</evidence>
<dbReference type="AlphaFoldDB" id="A0A371DFB4"/>
<dbReference type="Gene3D" id="3.30.559.10">
    <property type="entry name" value="Chloramphenicol acetyltransferase-like domain"/>
    <property type="match status" value="1"/>
</dbReference>
<evidence type="ECO:0000313" key="7">
    <source>
        <dbReference type="Proteomes" id="UP000256964"/>
    </source>
</evidence>
<dbReference type="InterPro" id="IPR042231">
    <property type="entry name" value="Cho/carn_acyl_trans_2"/>
</dbReference>
<sequence>MIPTKLPRLPRIAWSAARTMSSTPFSTTRPANWKTLAPPPLSGPTFAAQSTLPRLPVPALEETVGKLKESLRPIAWSEKEYADAVQAVDQFASSDYARLLQDRLQKRSEEPGRLHWLEEWWDDIAYLGYRDSIVINVSYYYGFKDHPAHLPQTPVHRAASLVRAVMAFREQYKLGQIPPEATKEGPICMDTWRWMFDCCRIPGAGLDWSVSHAKEGDRGQSGHVVVLHRGRVWKIEPWQDGRLLSLDELQRHIQHIYDNTTQDYPGVGVLTASNRDVWAKDLQQLASDPQNAHILTTIHSASFVLCLDTEPANGMVEFSRNLWHGAVAQQPNGQPRLGLRNRWMDKPCQFVVLPDGKAGFVGEHSVMDGTPTATMCDRVLDIIASKDFATSANSPLYSAATGALPEPLDWKVSAETQRAIDAATEAAVALMTSQTLNIVRTPYGKAAVKSFGVSPDGWTQMVIQLAYARLARAKGWKRQGGTYEAASTRKFLKGRTEAIRIVSAESDAWVASMDDAGASPSTRLELFRNALKRHGTDARAAGNGRGIDRHLLGLKLSVKEGEQMPEVFANPVVKRSSYWVLSTSAIYTKNFGPYGWGEVVPDGFGIAYTSGFDDFLQFTVTSRTEMPNDEFCRELERAAQDLFDLFADQGVGKSKL</sequence>
<dbReference type="Proteomes" id="UP000256964">
    <property type="component" value="Unassembled WGS sequence"/>
</dbReference>
<name>A0A371DFB4_9APHY</name>
<dbReference type="PANTHER" id="PTHR22589:SF103">
    <property type="entry name" value="CARNITINE O-ACETYL-TRANSFERASE, ISOFORM A-RELATED"/>
    <property type="match status" value="1"/>
</dbReference>
<dbReference type="InterPro" id="IPR023213">
    <property type="entry name" value="CAT-like_dom_sf"/>
</dbReference>
<accession>A0A371DFB4</accession>
<protein>
    <submittedName>
        <fullName evidence="6">Carnitine acetyl transferase</fullName>
    </submittedName>
</protein>
<dbReference type="InterPro" id="IPR000542">
    <property type="entry name" value="Carn_acyl_trans"/>
</dbReference>
<dbReference type="Gene3D" id="3.30.559.70">
    <property type="entry name" value="Choline/Carnitine o-acyltransferase, domain 2"/>
    <property type="match status" value="1"/>
</dbReference>
<proteinExistence type="inferred from homology"/>
<evidence type="ECO:0000313" key="6">
    <source>
        <dbReference type="EMBL" id="RDX51217.1"/>
    </source>
</evidence>
<feature type="domain" description="Choline/carnitine acyltransferase" evidence="5">
    <location>
        <begin position="55"/>
        <end position="636"/>
    </location>
</feature>
<evidence type="ECO:0000259" key="5">
    <source>
        <dbReference type="Pfam" id="PF00755"/>
    </source>
</evidence>
<evidence type="ECO:0000256" key="2">
    <source>
        <dbReference type="ARBA" id="ARBA00022679"/>
    </source>
</evidence>
<feature type="active site" description="Proton acceptor" evidence="4">
    <location>
        <position position="364"/>
    </location>
</feature>
<keyword evidence="2 6" id="KW-0808">Transferase</keyword>
<keyword evidence="3" id="KW-0012">Acyltransferase</keyword>
<evidence type="ECO:0000256" key="3">
    <source>
        <dbReference type="ARBA" id="ARBA00023315"/>
    </source>
</evidence>
<evidence type="ECO:0000256" key="1">
    <source>
        <dbReference type="ARBA" id="ARBA00005232"/>
    </source>
</evidence>
<comment type="similarity">
    <text evidence="1">Belongs to the carnitine/choline acetyltransferase family.</text>
</comment>
<dbReference type="PANTHER" id="PTHR22589">
    <property type="entry name" value="CARNITINE O-ACYLTRANSFERASE"/>
    <property type="match status" value="1"/>
</dbReference>
<keyword evidence="7" id="KW-1185">Reference proteome</keyword>
<dbReference type="OrthoDB" id="240216at2759"/>
<reference evidence="6 7" key="1">
    <citation type="journal article" date="2018" name="Biotechnol. Biofuels">
        <title>Integrative visual omics of the white-rot fungus Polyporus brumalis exposes the biotechnological potential of its oxidative enzymes for delignifying raw plant biomass.</title>
        <authorList>
            <person name="Miyauchi S."/>
            <person name="Rancon A."/>
            <person name="Drula E."/>
            <person name="Hage H."/>
            <person name="Chaduli D."/>
            <person name="Favel A."/>
            <person name="Grisel S."/>
            <person name="Henrissat B."/>
            <person name="Herpoel-Gimbert I."/>
            <person name="Ruiz-Duenas F.J."/>
            <person name="Chevret D."/>
            <person name="Hainaut M."/>
            <person name="Lin J."/>
            <person name="Wang M."/>
            <person name="Pangilinan J."/>
            <person name="Lipzen A."/>
            <person name="Lesage-Meessen L."/>
            <person name="Navarro D."/>
            <person name="Riley R."/>
            <person name="Grigoriev I.V."/>
            <person name="Zhou S."/>
            <person name="Raouche S."/>
            <person name="Rosso M.N."/>
        </authorList>
    </citation>
    <scope>NUCLEOTIDE SEQUENCE [LARGE SCALE GENOMIC DNA]</scope>
    <source>
        <strain evidence="6 7">BRFM 1820</strain>
    </source>
</reference>
<dbReference type="EMBL" id="KZ857395">
    <property type="protein sequence ID" value="RDX51217.1"/>
    <property type="molecule type" value="Genomic_DNA"/>
</dbReference>
<dbReference type="Pfam" id="PF00755">
    <property type="entry name" value="Carn_acyltransf"/>
    <property type="match status" value="1"/>
</dbReference>